<gene>
    <name evidence="1" type="ORF">Scep_009264</name>
</gene>
<dbReference type="EMBL" id="JBBNAG010000004">
    <property type="protein sequence ID" value="KAK9139583.1"/>
    <property type="molecule type" value="Genomic_DNA"/>
</dbReference>
<comment type="caution">
    <text evidence="1">The sequence shown here is derived from an EMBL/GenBank/DDBJ whole genome shotgun (WGS) entry which is preliminary data.</text>
</comment>
<name>A0AAP0PCD7_9MAGN</name>
<proteinExistence type="predicted"/>
<evidence type="ECO:0000313" key="2">
    <source>
        <dbReference type="Proteomes" id="UP001419268"/>
    </source>
</evidence>
<sequence length="57" mass="6277">MIRTLEVLYAHGVLDEDAKLTSPIGFQVSEIPLLSTGICKKKYGLNQLTVTNSNSIR</sequence>
<reference evidence="1 2" key="1">
    <citation type="submission" date="2024-01" db="EMBL/GenBank/DDBJ databases">
        <title>Genome assemblies of Stephania.</title>
        <authorList>
            <person name="Yang L."/>
        </authorList>
    </citation>
    <scope>NUCLEOTIDE SEQUENCE [LARGE SCALE GENOMIC DNA]</scope>
    <source>
        <strain evidence="1">JXDWG</strain>
        <tissue evidence="1">Leaf</tissue>
    </source>
</reference>
<evidence type="ECO:0000313" key="1">
    <source>
        <dbReference type="EMBL" id="KAK9139583.1"/>
    </source>
</evidence>
<dbReference type="AlphaFoldDB" id="A0AAP0PCD7"/>
<protein>
    <submittedName>
        <fullName evidence="1">Uncharacterized protein</fullName>
    </submittedName>
</protein>
<accession>A0AAP0PCD7</accession>
<organism evidence="1 2">
    <name type="scientific">Stephania cephalantha</name>
    <dbReference type="NCBI Taxonomy" id="152367"/>
    <lineage>
        <taxon>Eukaryota</taxon>
        <taxon>Viridiplantae</taxon>
        <taxon>Streptophyta</taxon>
        <taxon>Embryophyta</taxon>
        <taxon>Tracheophyta</taxon>
        <taxon>Spermatophyta</taxon>
        <taxon>Magnoliopsida</taxon>
        <taxon>Ranunculales</taxon>
        <taxon>Menispermaceae</taxon>
        <taxon>Menispermoideae</taxon>
        <taxon>Cissampelideae</taxon>
        <taxon>Stephania</taxon>
    </lineage>
</organism>
<dbReference type="Proteomes" id="UP001419268">
    <property type="component" value="Unassembled WGS sequence"/>
</dbReference>
<keyword evidence="2" id="KW-1185">Reference proteome</keyword>